<dbReference type="AlphaFoldDB" id="A0A8J2TYR4"/>
<gene>
    <name evidence="3" type="ORF">GCM10011333_19530</name>
</gene>
<comment type="caution">
    <text evidence="3">The sequence shown here is derived from an EMBL/GenBank/DDBJ whole genome shotgun (WGS) entry which is preliminary data.</text>
</comment>
<proteinExistence type="predicted"/>
<protein>
    <recommendedName>
        <fullName evidence="5">LPXTG cell wall anchor domain-containing protein</fullName>
    </recommendedName>
</protein>
<reference evidence="3" key="2">
    <citation type="submission" date="2020-09" db="EMBL/GenBank/DDBJ databases">
        <authorList>
            <person name="Sun Q."/>
            <person name="Zhou Y."/>
        </authorList>
    </citation>
    <scope>NUCLEOTIDE SEQUENCE</scope>
    <source>
        <strain evidence="3">CGMCC 1.12785</strain>
    </source>
</reference>
<feature type="compositionally biased region" description="Pro residues" evidence="1">
    <location>
        <begin position="230"/>
        <end position="258"/>
    </location>
</feature>
<dbReference type="Proteomes" id="UP000616114">
    <property type="component" value="Unassembled WGS sequence"/>
</dbReference>
<accession>A0A8J2TYR4</accession>
<reference evidence="3" key="1">
    <citation type="journal article" date="2014" name="Int. J. Syst. Evol. Microbiol.">
        <title>Complete genome sequence of Corynebacterium casei LMG S-19264T (=DSM 44701T), isolated from a smear-ripened cheese.</title>
        <authorList>
            <consortium name="US DOE Joint Genome Institute (JGI-PGF)"/>
            <person name="Walter F."/>
            <person name="Albersmeier A."/>
            <person name="Kalinowski J."/>
            <person name="Ruckert C."/>
        </authorList>
    </citation>
    <scope>NUCLEOTIDE SEQUENCE</scope>
    <source>
        <strain evidence="3">CGMCC 1.12785</strain>
    </source>
</reference>
<name>A0A8J2TYR4_9MICO</name>
<organism evidence="3 4">
    <name type="scientific">Sediminivirga luteola</name>
    <dbReference type="NCBI Taxonomy" id="1774748"/>
    <lineage>
        <taxon>Bacteria</taxon>
        <taxon>Bacillati</taxon>
        <taxon>Actinomycetota</taxon>
        <taxon>Actinomycetes</taxon>
        <taxon>Micrococcales</taxon>
        <taxon>Brevibacteriaceae</taxon>
        <taxon>Sediminivirga</taxon>
    </lineage>
</organism>
<evidence type="ECO:0000313" key="4">
    <source>
        <dbReference type="Proteomes" id="UP000616114"/>
    </source>
</evidence>
<dbReference type="RefSeq" id="WP_188550709.1">
    <property type="nucleotide sequence ID" value="NZ_BMFY01000007.1"/>
</dbReference>
<keyword evidence="4" id="KW-1185">Reference proteome</keyword>
<evidence type="ECO:0000256" key="1">
    <source>
        <dbReference type="SAM" id="MobiDB-lite"/>
    </source>
</evidence>
<feature type="region of interest" description="Disordered" evidence="1">
    <location>
        <begin position="1"/>
        <end position="67"/>
    </location>
</feature>
<feature type="transmembrane region" description="Helical" evidence="2">
    <location>
        <begin position="264"/>
        <end position="285"/>
    </location>
</feature>
<keyword evidence="2" id="KW-1133">Transmembrane helix</keyword>
<sequence length="295" mass="29899">MRHLTERSPSALSTSPPRSGDVHRPDSSPQSRASGMYMRRVSSLLRRHGSDAARSGAPGTGGARRNGTPRLVGVGLAAGVLSAFLLAGAPALAVTTPPGLEVTYPDGPVRLETLAPGGTVRGYANVQNTRPDEAAIELSSDWPGAAAADGLITLRAHVCTQAWQAGECAPGAWEVPLDTAPAPAGTLGAGQSWFLQLTAQLDAAAPNDTQDLRLPFTVTVHASGDGDGPPGEPPDGSEPPPPGGEPPAPPEASPPGDPLPRTGLGVFSLLVAAAALIAGGTALLARIRHDGRPRS</sequence>
<feature type="compositionally biased region" description="Polar residues" evidence="1">
    <location>
        <begin position="7"/>
        <end position="17"/>
    </location>
</feature>
<evidence type="ECO:0000313" key="3">
    <source>
        <dbReference type="EMBL" id="GGA16516.1"/>
    </source>
</evidence>
<keyword evidence="2" id="KW-0472">Membrane</keyword>
<evidence type="ECO:0000256" key="2">
    <source>
        <dbReference type="SAM" id="Phobius"/>
    </source>
</evidence>
<feature type="transmembrane region" description="Helical" evidence="2">
    <location>
        <begin position="71"/>
        <end position="93"/>
    </location>
</feature>
<dbReference type="EMBL" id="BMFY01000007">
    <property type="protein sequence ID" value="GGA16516.1"/>
    <property type="molecule type" value="Genomic_DNA"/>
</dbReference>
<keyword evidence="2" id="KW-0812">Transmembrane</keyword>
<evidence type="ECO:0008006" key="5">
    <source>
        <dbReference type="Google" id="ProtNLM"/>
    </source>
</evidence>
<feature type="region of interest" description="Disordered" evidence="1">
    <location>
        <begin position="219"/>
        <end position="263"/>
    </location>
</feature>